<evidence type="ECO:0000256" key="11">
    <source>
        <dbReference type="PROSITE-ProRule" id="PRU00703"/>
    </source>
</evidence>
<evidence type="ECO:0000259" key="13">
    <source>
        <dbReference type="PROSITE" id="PS51371"/>
    </source>
</evidence>
<gene>
    <name evidence="14" type="ORF">BE221DRAFT_188894</name>
</gene>
<feature type="domain" description="CBS" evidence="13">
    <location>
        <begin position="265"/>
        <end position="330"/>
    </location>
</feature>
<protein>
    <submittedName>
        <fullName evidence="14">Chloride channel</fullName>
    </submittedName>
</protein>
<evidence type="ECO:0000256" key="8">
    <source>
        <dbReference type="ARBA" id="ARBA00023173"/>
    </source>
</evidence>
<dbReference type="CDD" id="cd00400">
    <property type="entry name" value="Voltage_gated_ClC"/>
    <property type="match status" value="1"/>
</dbReference>
<dbReference type="Proteomes" id="UP000195557">
    <property type="component" value="Unassembled WGS sequence"/>
</dbReference>
<dbReference type="InterPro" id="IPR001807">
    <property type="entry name" value="ClC"/>
</dbReference>
<evidence type="ECO:0000256" key="3">
    <source>
        <dbReference type="ARBA" id="ARBA00022448"/>
    </source>
</evidence>
<dbReference type="Pfam" id="PF00654">
    <property type="entry name" value="Voltage_CLC"/>
    <property type="match status" value="1"/>
</dbReference>
<sequence>MVILASVLATVASKTVLGDLPSVETPPFELLDLVELPLYLPLGLACGITAAALRKMNVVFDDVAENFISNERENGGLGIPRIWHAPIGGVLLGCLALKYPQVTYQGFDNVNALLVKNAPYTPLVLGELVLAKLLATAICRGSGLVGGVYAPSLFLGAALGTAFGGALKLTDIPMTFIAPDQAYSLVGMAGVLGGVCRVPLTAILLLFELTGDYRIILPLMGTVTVATSIVNNLEYNRFPLLAIDVEAQGVTALATSLVARPRDVMRSDVVFLQEADTIFDAYMALLRVSDFDNPPPCVFVVSNTSKEEYVGVVTPSSIADGISRRGYNTRTRVTKVIDKKSRVIDADVKLRDVDLPCEDDFVVVIDAQRPIGVVETCVAVKQINRERLRSILSKEDV</sequence>
<keyword evidence="10" id="KW-0407">Ion channel</keyword>
<dbReference type="AlphaFoldDB" id="A0A1Y5IRH7"/>
<evidence type="ECO:0000256" key="2">
    <source>
        <dbReference type="ARBA" id="ARBA00009476"/>
    </source>
</evidence>
<keyword evidence="5 12" id="KW-1133">Transmembrane helix</keyword>
<keyword evidence="9" id="KW-0868">Chloride</keyword>
<comment type="subcellular location">
    <subcellularLocation>
        <location evidence="1">Membrane</location>
        <topology evidence="1">Multi-pass membrane protein</topology>
    </subcellularLocation>
</comment>
<evidence type="ECO:0000256" key="5">
    <source>
        <dbReference type="ARBA" id="ARBA00022989"/>
    </source>
</evidence>
<dbReference type="eggNOG" id="KOG0475">
    <property type="taxonomic scope" value="Eukaryota"/>
</dbReference>
<dbReference type="SUPFAM" id="SSF81340">
    <property type="entry name" value="Clc chloride channel"/>
    <property type="match status" value="1"/>
</dbReference>
<evidence type="ECO:0000256" key="4">
    <source>
        <dbReference type="ARBA" id="ARBA00022692"/>
    </source>
</evidence>
<evidence type="ECO:0000256" key="1">
    <source>
        <dbReference type="ARBA" id="ARBA00004141"/>
    </source>
</evidence>
<dbReference type="GO" id="GO:0034707">
    <property type="term" value="C:chloride channel complex"/>
    <property type="evidence" value="ECO:0007669"/>
    <property type="project" value="UniProtKB-KW"/>
</dbReference>
<dbReference type="InterPro" id="IPR000644">
    <property type="entry name" value="CBS_dom"/>
</dbReference>
<proteinExistence type="inferred from homology"/>
<accession>A0A1Y5IRH7</accession>
<evidence type="ECO:0000256" key="6">
    <source>
        <dbReference type="ARBA" id="ARBA00023065"/>
    </source>
</evidence>
<dbReference type="InterPro" id="IPR050368">
    <property type="entry name" value="ClC-type_chloride_channel"/>
</dbReference>
<evidence type="ECO:0000313" key="14">
    <source>
        <dbReference type="EMBL" id="OUS49595.1"/>
    </source>
</evidence>
<dbReference type="Gene3D" id="1.10.3080.10">
    <property type="entry name" value="Clc chloride channel"/>
    <property type="match status" value="1"/>
</dbReference>
<reference evidence="14" key="1">
    <citation type="submission" date="2017-04" db="EMBL/GenBank/DDBJ databases">
        <title>Population genomics of picophytoplankton unveils novel chromosome hypervariability.</title>
        <authorList>
            <consortium name="DOE Joint Genome Institute"/>
            <person name="Blanc-Mathieu R."/>
            <person name="Krasovec M."/>
            <person name="Hebrard M."/>
            <person name="Yau S."/>
            <person name="Desgranges E."/>
            <person name="Martin J."/>
            <person name="Schackwitz W."/>
            <person name="Kuo A."/>
            <person name="Salin G."/>
            <person name="Donnadieu C."/>
            <person name="Desdevises Y."/>
            <person name="Sanchez-Ferandin S."/>
            <person name="Moreau H."/>
            <person name="Rivals E."/>
            <person name="Grigoriev I.V."/>
            <person name="Grimsley N."/>
            <person name="Eyre-Walker A."/>
            <person name="Piganeau G."/>
        </authorList>
    </citation>
    <scope>NUCLEOTIDE SEQUENCE [LARGE SCALE GENOMIC DNA]</scope>
    <source>
        <strain evidence="14">RCC 1115</strain>
    </source>
</reference>
<keyword evidence="8" id="KW-0869">Chloride channel</keyword>
<evidence type="ECO:0000256" key="12">
    <source>
        <dbReference type="SAM" id="Phobius"/>
    </source>
</evidence>
<evidence type="ECO:0000256" key="7">
    <source>
        <dbReference type="ARBA" id="ARBA00023136"/>
    </source>
</evidence>
<dbReference type="InterPro" id="IPR014743">
    <property type="entry name" value="Cl-channel_core"/>
</dbReference>
<dbReference type="GO" id="GO:0005254">
    <property type="term" value="F:chloride channel activity"/>
    <property type="evidence" value="ECO:0007669"/>
    <property type="project" value="UniProtKB-KW"/>
</dbReference>
<evidence type="ECO:0000256" key="10">
    <source>
        <dbReference type="ARBA" id="ARBA00023303"/>
    </source>
</evidence>
<keyword evidence="3" id="KW-0813">Transport</keyword>
<comment type="similarity">
    <text evidence="2">Belongs to the chloride channel (TC 2.A.49) family.</text>
</comment>
<keyword evidence="4 12" id="KW-0812">Transmembrane</keyword>
<keyword evidence="11" id="KW-0129">CBS domain</keyword>
<dbReference type="SUPFAM" id="SSF54631">
    <property type="entry name" value="CBS-domain pair"/>
    <property type="match status" value="1"/>
</dbReference>
<keyword evidence="6" id="KW-0406">Ion transport</keyword>
<organism evidence="14">
    <name type="scientific">Ostreococcus tauri</name>
    <name type="common">Marine green alga</name>
    <dbReference type="NCBI Taxonomy" id="70448"/>
    <lineage>
        <taxon>Eukaryota</taxon>
        <taxon>Viridiplantae</taxon>
        <taxon>Chlorophyta</taxon>
        <taxon>Mamiellophyceae</taxon>
        <taxon>Mamiellales</taxon>
        <taxon>Bathycoccaceae</taxon>
        <taxon>Ostreococcus</taxon>
    </lineage>
</organism>
<feature type="transmembrane region" description="Helical" evidence="12">
    <location>
        <begin position="149"/>
        <end position="170"/>
    </location>
</feature>
<name>A0A1Y5IRH7_OSTTA</name>
<feature type="transmembrane region" description="Helical" evidence="12">
    <location>
        <begin position="182"/>
        <end position="207"/>
    </location>
</feature>
<dbReference type="PANTHER" id="PTHR43427:SF6">
    <property type="entry name" value="CHLORIDE CHANNEL PROTEIN CLC-E"/>
    <property type="match status" value="1"/>
</dbReference>
<dbReference type="PROSITE" id="PS51371">
    <property type="entry name" value="CBS"/>
    <property type="match status" value="1"/>
</dbReference>
<dbReference type="PANTHER" id="PTHR43427">
    <property type="entry name" value="CHLORIDE CHANNEL PROTEIN CLC-E"/>
    <property type="match status" value="1"/>
</dbReference>
<dbReference type="InterPro" id="IPR046342">
    <property type="entry name" value="CBS_dom_sf"/>
</dbReference>
<dbReference type="EMBL" id="KZ155771">
    <property type="protein sequence ID" value="OUS49595.1"/>
    <property type="molecule type" value="Genomic_DNA"/>
</dbReference>
<keyword evidence="7 12" id="KW-0472">Membrane</keyword>
<evidence type="ECO:0000256" key="9">
    <source>
        <dbReference type="ARBA" id="ARBA00023214"/>
    </source>
</evidence>